<reference evidence="3 4" key="1">
    <citation type="submission" date="2023-08" db="EMBL/GenBank/DDBJ databases">
        <title>genomic of DY56.</title>
        <authorList>
            <person name="Wang Y."/>
        </authorList>
    </citation>
    <scope>NUCLEOTIDE SEQUENCE [LARGE SCALE GENOMIC DNA]</scope>
    <source>
        <strain evidence="3 4">DY56-A-20</strain>
    </source>
</reference>
<dbReference type="InterPro" id="IPR000873">
    <property type="entry name" value="AMP-dep_synth/lig_dom"/>
</dbReference>
<dbReference type="PANTHER" id="PTHR43767:SF7">
    <property type="entry name" value="MEDIUM_LONG-CHAIN-FATTY-ACID--COA LIGASE FADD8"/>
    <property type="match status" value="1"/>
</dbReference>
<dbReference type="InterPro" id="IPR045851">
    <property type="entry name" value="AMP-bd_C_sf"/>
</dbReference>
<name>A0ABT9H6C8_9SPHN</name>
<evidence type="ECO:0000313" key="3">
    <source>
        <dbReference type="EMBL" id="MDP4538778.1"/>
    </source>
</evidence>
<evidence type="ECO:0000259" key="2">
    <source>
        <dbReference type="Pfam" id="PF13193"/>
    </source>
</evidence>
<dbReference type="Pfam" id="PF13193">
    <property type="entry name" value="AMP-binding_C"/>
    <property type="match status" value="1"/>
</dbReference>
<proteinExistence type="predicted"/>
<dbReference type="InterPro" id="IPR042099">
    <property type="entry name" value="ANL_N_sf"/>
</dbReference>
<dbReference type="Gene3D" id="3.40.50.12780">
    <property type="entry name" value="N-terminal domain of ligase-like"/>
    <property type="match status" value="1"/>
</dbReference>
<organism evidence="3 4">
    <name type="scientific">Qipengyuania benthica</name>
    <dbReference type="NCBI Taxonomy" id="3067651"/>
    <lineage>
        <taxon>Bacteria</taxon>
        <taxon>Pseudomonadati</taxon>
        <taxon>Pseudomonadota</taxon>
        <taxon>Alphaproteobacteria</taxon>
        <taxon>Sphingomonadales</taxon>
        <taxon>Erythrobacteraceae</taxon>
        <taxon>Qipengyuania</taxon>
    </lineage>
</organism>
<evidence type="ECO:0000313" key="4">
    <source>
        <dbReference type="Proteomes" id="UP001235664"/>
    </source>
</evidence>
<feature type="domain" description="AMP-binding enzyme C-terminal" evidence="2">
    <location>
        <begin position="415"/>
        <end position="490"/>
    </location>
</feature>
<dbReference type="SUPFAM" id="SSF56801">
    <property type="entry name" value="Acetyl-CoA synthetase-like"/>
    <property type="match status" value="1"/>
</dbReference>
<dbReference type="Gene3D" id="3.30.300.30">
    <property type="match status" value="1"/>
</dbReference>
<keyword evidence="4" id="KW-1185">Reference proteome</keyword>
<dbReference type="Proteomes" id="UP001235664">
    <property type="component" value="Unassembled WGS sequence"/>
</dbReference>
<dbReference type="Pfam" id="PF00501">
    <property type="entry name" value="AMP-binding"/>
    <property type="match status" value="1"/>
</dbReference>
<gene>
    <name evidence="3" type="ORF">Q9K01_03975</name>
</gene>
<dbReference type="EMBL" id="JAVAIL010000001">
    <property type="protein sequence ID" value="MDP4538778.1"/>
    <property type="molecule type" value="Genomic_DNA"/>
</dbReference>
<accession>A0ABT9H6C8</accession>
<protein>
    <submittedName>
        <fullName evidence="3">AMP-binding protein</fullName>
    </submittedName>
</protein>
<evidence type="ECO:0000259" key="1">
    <source>
        <dbReference type="Pfam" id="PF00501"/>
    </source>
</evidence>
<feature type="domain" description="AMP-dependent synthetase/ligase" evidence="1">
    <location>
        <begin position="12"/>
        <end position="364"/>
    </location>
</feature>
<comment type="caution">
    <text evidence="3">The sequence shown here is derived from an EMBL/GenBank/DDBJ whole genome shotgun (WGS) entry which is preliminary data.</text>
</comment>
<dbReference type="InterPro" id="IPR025110">
    <property type="entry name" value="AMP-bd_C"/>
</dbReference>
<dbReference type="PANTHER" id="PTHR43767">
    <property type="entry name" value="LONG-CHAIN-FATTY-ACID--COA LIGASE"/>
    <property type="match status" value="1"/>
</dbReference>
<dbReference type="InterPro" id="IPR050237">
    <property type="entry name" value="ATP-dep_AMP-bd_enzyme"/>
</dbReference>
<dbReference type="RefSeq" id="WP_305928898.1">
    <property type="nucleotide sequence ID" value="NZ_JAVAIL010000001.1"/>
</dbReference>
<sequence>MVLTVDLVRQGAIRWGNRTAMECGAAKLSFGRVDRLANRFANALIGRGLAPQEAVGLLVDNGPFSVSLDFGCLKARAIRVPLNSRLSQAEHRAMLEQTRPRFLIASANLRDRAEALAEHLQGMEVLCLGEEAAAEPGWITTAADGDPLLATPPDDIVLALFTSGTTGTLKAAQHSQASYAGICTNILANLVSPNRGDAMIHAASLIHASGTFVLPFWLRGGRSIVLEKFDPESYLGDAAEYGATHANVVPTMLQMLLAHSRSQDPGSLRNVIYGASPMPRPVMMDALERWGPIFTQYYGQTEAPLALAVLSPQDHVGPDAPLSACGQVSVDVSLKLVNETGEVVGAGEVGEIAVAGPMVHKGYLDAPQLERETRLADGFLRTRDMGRFDERGFLHLVDRTSDMIVSGGYNVYPREVEDALLDHPAVAECAVVGAPDPKWVETVCAFIVAVPGRRPADREVSEWVRQRLAPHKAPRRIEWVESLPKSAVGKVLRRELRDRLRSNTDDE</sequence>